<accession>A0ABT1W2D7</accession>
<dbReference type="RefSeq" id="WP_422862469.1">
    <property type="nucleotide sequence ID" value="NZ_JAMSKV010000001.1"/>
</dbReference>
<feature type="domain" description="Putative auto-transporter adhesin head GIN" evidence="2">
    <location>
        <begin position="45"/>
        <end position="247"/>
    </location>
</feature>
<sequence>MISRTTIAAATLLFATQAAQAEHRDFGETPGRTLALVESCARHVSVTVDPGLSGRVALSADAANPQEIDQIGAAEKDGAARIGLKPGLQECWRPSENVRFKRTLVLSLRIPAGSDVSISESGFGDYALGAVGALTMEVSGLTMLTAESVTGNVRLNMSGAGKVTLDRVDASRVAAELSGAGEFRVKDGRIGDLTVDDSGAATVSVTPAVENAKLSISGVGDIAVGGVRGQLTRSTSGLGRIVVAGRPTATTQADDDVN</sequence>
<proteinExistence type="predicted"/>
<evidence type="ECO:0000313" key="3">
    <source>
        <dbReference type="EMBL" id="MCQ8277029.1"/>
    </source>
</evidence>
<keyword evidence="4" id="KW-1185">Reference proteome</keyword>
<gene>
    <name evidence="3" type="ORF">NFI95_01010</name>
</gene>
<reference evidence="3 4" key="1">
    <citation type="submission" date="2022-06" db="EMBL/GenBank/DDBJ databases">
        <title>Endosaccharibacter gen. nov., sp. nov., endophytic bacteria isolated from sugarcane.</title>
        <authorList>
            <person name="Pitiwittayakul N."/>
            <person name="Yukphan P."/>
            <person name="Charoenyingcharoen P."/>
            <person name="Tanasupawat S."/>
        </authorList>
    </citation>
    <scope>NUCLEOTIDE SEQUENCE [LARGE SCALE GENOMIC DNA]</scope>
    <source>
        <strain evidence="3 4">KSS8</strain>
    </source>
</reference>
<name>A0ABT1W2D7_9PROT</name>
<comment type="caution">
    <text evidence="3">The sequence shown here is derived from an EMBL/GenBank/DDBJ whole genome shotgun (WGS) entry which is preliminary data.</text>
</comment>
<dbReference type="Pfam" id="PF10988">
    <property type="entry name" value="DUF2807"/>
    <property type="match status" value="1"/>
</dbReference>
<dbReference type="Gene3D" id="2.160.20.120">
    <property type="match status" value="1"/>
</dbReference>
<feature type="chain" id="PRO_5047450747" evidence="1">
    <location>
        <begin position="22"/>
        <end position="258"/>
    </location>
</feature>
<keyword evidence="1" id="KW-0732">Signal</keyword>
<feature type="signal peptide" evidence="1">
    <location>
        <begin position="1"/>
        <end position="21"/>
    </location>
</feature>
<dbReference type="EMBL" id="JAMSKV010000001">
    <property type="protein sequence ID" value="MCQ8277029.1"/>
    <property type="molecule type" value="Genomic_DNA"/>
</dbReference>
<evidence type="ECO:0000259" key="2">
    <source>
        <dbReference type="Pfam" id="PF10988"/>
    </source>
</evidence>
<evidence type="ECO:0000313" key="4">
    <source>
        <dbReference type="Proteomes" id="UP001524587"/>
    </source>
</evidence>
<evidence type="ECO:0000256" key="1">
    <source>
        <dbReference type="SAM" id="SignalP"/>
    </source>
</evidence>
<organism evidence="3 4">
    <name type="scientific">Endosaccharibacter trunci</name>
    <dbReference type="NCBI Taxonomy" id="2812733"/>
    <lineage>
        <taxon>Bacteria</taxon>
        <taxon>Pseudomonadati</taxon>
        <taxon>Pseudomonadota</taxon>
        <taxon>Alphaproteobacteria</taxon>
        <taxon>Acetobacterales</taxon>
        <taxon>Acetobacteraceae</taxon>
        <taxon>Endosaccharibacter</taxon>
    </lineage>
</organism>
<dbReference type="Proteomes" id="UP001524587">
    <property type="component" value="Unassembled WGS sequence"/>
</dbReference>
<protein>
    <submittedName>
        <fullName evidence="3">DUF2807 domain-containing protein</fullName>
    </submittedName>
</protein>
<dbReference type="InterPro" id="IPR021255">
    <property type="entry name" value="DUF2807"/>
</dbReference>